<keyword evidence="2" id="KW-1133">Transmembrane helix</keyword>
<dbReference type="RefSeq" id="XP_025070996.1">
    <property type="nucleotide sequence ID" value="XM_025215211.1"/>
</dbReference>
<dbReference type="FunCoup" id="A0A3Q0HGA8">
    <property type="interactions" value="707"/>
</dbReference>
<keyword evidence="3" id="KW-1185">Reference proteome</keyword>
<evidence type="ECO:0000313" key="4">
    <source>
        <dbReference type="RefSeq" id="XP_025070996.1"/>
    </source>
</evidence>
<evidence type="ECO:0000256" key="2">
    <source>
        <dbReference type="SAM" id="Phobius"/>
    </source>
</evidence>
<name>A0A3Q0HGA8_ALLSI</name>
<dbReference type="KEGG" id="asn:102372598"/>
<dbReference type="InParanoid" id="A0A3Q0HGA8"/>
<sequence>MKNEEEKAGEVMQRGCHVTRGGAARDGEGRGCSPKLLHREPVQGGNPPPPRCHCPSCGDYPKLPNRSQEDRDPWYPWDDRFHRRNWGEPIHWDFDMFVRPRVDTTATMIPWKTMCTWFFSALAFMIFMFWVGAKYPSYMPVGPKQYPYNNLYLERGGDPNKEPPVVKNYEI</sequence>
<proteinExistence type="predicted"/>
<dbReference type="InterPro" id="IPR008699">
    <property type="entry name" value="NDUFB8"/>
</dbReference>
<dbReference type="Proteomes" id="UP000189705">
    <property type="component" value="Unplaced"/>
</dbReference>
<organism evidence="3 4">
    <name type="scientific">Alligator sinensis</name>
    <name type="common">Chinese alligator</name>
    <dbReference type="NCBI Taxonomy" id="38654"/>
    <lineage>
        <taxon>Eukaryota</taxon>
        <taxon>Metazoa</taxon>
        <taxon>Chordata</taxon>
        <taxon>Craniata</taxon>
        <taxon>Vertebrata</taxon>
        <taxon>Euteleostomi</taxon>
        <taxon>Archelosauria</taxon>
        <taxon>Archosauria</taxon>
        <taxon>Crocodylia</taxon>
        <taxon>Alligatoridae</taxon>
        <taxon>Alligatorinae</taxon>
        <taxon>Alligator</taxon>
    </lineage>
</organism>
<protein>
    <submittedName>
        <fullName evidence="4">NADH dehydrogenase [ubiquinone] 1 beta subcomplex subunit 8, mitochondrial</fullName>
    </submittedName>
</protein>
<dbReference type="AlphaFoldDB" id="A0A3Q0HGA8"/>
<keyword evidence="2" id="KW-0472">Membrane</keyword>
<dbReference type="Pfam" id="PF05821">
    <property type="entry name" value="NDUF_B8"/>
    <property type="match status" value="1"/>
</dbReference>
<feature type="transmembrane region" description="Helical" evidence="2">
    <location>
        <begin position="114"/>
        <end position="133"/>
    </location>
</feature>
<keyword evidence="2" id="KW-0812">Transmembrane</keyword>
<dbReference type="GeneID" id="102372598"/>
<dbReference type="PANTHER" id="PTHR12840">
    <property type="entry name" value="NADH-UBIQUINONE OXIDOREDUCTASE ASHI SUBUNIT"/>
    <property type="match status" value="1"/>
</dbReference>
<feature type="region of interest" description="Disordered" evidence="1">
    <location>
        <begin position="1"/>
        <end position="50"/>
    </location>
</feature>
<dbReference type="GO" id="GO:0005739">
    <property type="term" value="C:mitochondrion"/>
    <property type="evidence" value="ECO:0007669"/>
    <property type="project" value="InterPro"/>
</dbReference>
<dbReference type="CTD" id="4714"/>
<reference evidence="4" key="1">
    <citation type="submission" date="2025-08" db="UniProtKB">
        <authorList>
            <consortium name="RefSeq"/>
        </authorList>
    </citation>
    <scope>IDENTIFICATION</scope>
</reference>
<accession>A0A3Q0HGA8</accession>
<gene>
    <name evidence="4" type="primary">NDUFB8</name>
</gene>
<dbReference type="STRING" id="38654.A0A3Q0HGA8"/>
<evidence type="ECO:0000256" key="1">
    <source>
        <dbReference type="SAM" id="MobiDB-lite"/>
    </source>
</evidence>
<evidence type="ECO:0000313" key="3">
    <source>
        <dbReference type="Proteomes" id="UP000189705"/>
    </source>
</evidence>
<dbReference type="PANTHER" id="PTHR12840:SF1">
    <property type="entry name" value="NADH DEHYDROGENASE [UBIQUINONE] 1 BETA SUBCOMPLEX SUBUNIT 8, MITOCHONDRIAL"/>
    <property type="match status" value="1"/>
</dbReference>